<dbReference type="Proteomes" id="UP001316384">
    <property type="component" value="Chromosome"/>
</dbReference>
<proteinExistence type="predicted"/>
<dbReference type="EMBL" id="CP101987">
    <property type="protein sequence ID" value="UUI71126.1"/>
    <property type="molecule type" value="Genomic_DNA"/>
</dbReference>
<evidence type="ECO:0000313" key="2">
    <source>
        <dbReference type="Proteomes" id="UP001316384"/>
    </source>
</evidence>
<dbReference type="RefSeq" id="WP_227576463.1">
    <property type="nucleotide sequence ID" value="NZ_CP101987.1"/>
</dbReference>
<keyword evidence="2" id="KW-1185">Reference proteome</keyword>
<accession>A0ABY5KNT5</accession>
<dbReference type="Pfam" id="PF16154">
    <property type="entry name" value="DUF4862"/>
    <property type="match status" value="1"/>
</dbReference>
<organism evidence="1 2">
    <name type="scientific">Cellulomonas xiejunii</name>
    <dbReference type="NCBI Taxonomy" id="2968083"/>
    <lineage>
        <taxon>Bacteria</taxon>
        <taxon>Bacillati</taxon>
        <taxon>Actinomycetota</taxon>
        <taxon>Actinomycetes</taxon>
        <taxon>Micrococcales</taxon>
        <taxon>Cellulomonadaceae</taxon>
        <taxon>Cellulomonas</taxon>
    </lineage>
</organism>
<protein>
    <submittedName>
        <fullName evidence="1">DUF4862 family protein</fullName>
    </submittedName>
</protein>
<dbReference type="SUPFAM" id="SSF51658">
    <property type="entry name" value="Xylose isomerase-like"/>
    <property type="match status" value="1"/>
</dbReference>
<sequence>MLSTLTSDRPLLGAYAMAPREGDQRAQFWDAVADLPVGGLELPLPAPGTGPEPAALAARSDLRLLVTCIPTVMGRLAEQPAYGLASTDEDARRSALADVRRARDLAEVQAATGGARVAAIQVHSAPGPRCGSRDALARSLEEILAWDLAGARLLVEHCDALVAGQQPAKGFLSVEEELAVLAGCAGSDGAGPGLAVNWGRSAIEGRSLHTPLEHLHAASEAGLLGALVLSGATDAQTPWGAPWSDAHIPPRGDAPALGSSADSLLGPDEVAAALALTGPGCLVAVKVAVRPADADVATRIAVARAALAQVTAAGTPPR</sequence>
<reference evidence="1 2" key="1">
    <citation type="submission" date="2022-07" db="EMBL/GenBank/DDBJ databases">
        <title>Novel species in genus cellulomonas.</title>
        <authorList>
            <person name="Ye L."/>
        </authorList>
    </citation>
    <scope>NUCLEOTIDE SEQUENCE [LARGE SCALE GENOMIC DNA]</scope>
    <source>
        <strain evidence="2">zg-B89</strain>
    </source>
</reference>
<name>A0ABY5KNT5_9CELL</name>
<gene>
    <name evidence="1" type="ORF">NP048_15215</name>
</gene>
<evidence type="ECO:0000313" key="1">
    <source>
        <dbReference type="EMBL" id="UUI71126.1"/>
    </source>
</evidence>
<dbReference type="InterPro" id="IPR032344">
    <property type="entry name" value="DUF4862"/>
</dbReference>
<dbReference type="InterPro" id="IPR036237">
    <property type="entry name" value="Xyl_isomerase-like_sf"/>
</dbReference>